<dbReference type="Proteomes" id="UP000485621">
    <property type="component" value="Unassembled WGS sequence"/>
</dbReference>
<proteinExistence type="predicted"/>
<dbReference type="AlphaFoldDB" id="A0A1V5ZNL7"/>
<reference evidence="1" key="1">
    <citation type="submission" date="2017-02" db="EMBL/GenBank/DDBJ databases">
        <title>Delving into the versatile metabolic prowess of the omnipresent phylum Bacteroidetes.</title>
        <authorList>
            <person name="Nobu M.K."/>
            <person name="Mei R."/>
            <person name="Narihiro T."/>
            <person name="Kuroda K."/>
            <person name="Liu W.-T."/>
        </authorList>
    </citation>
    <scope>NUCLEOTIDE SEQUENCE</scope>
    <source>
        <strain evidence="1">ADurb.Bin160</strain>
    </source>
</reference>
<accession>A0A1V5ZNL7</accession>
<dbReference type="Gene3D" id="1.20.1580.10">
    <property type="entry name" value="ABC transporter ATPase like domain"/>
    <property type="match status" value="1"/>
</dbReference>
<dbReference type="EMBL" id="MWDB01000009">
    <property type="protein sequence ID" value="OQB41860.1"/>
    <property type="molecule type" value="Genomic_DNA"/>
</dbReference>
<protein>
    <submittedName>
        <fullName evidence="1">UvrABC system protein A</fullName>
    </submittedName>
</protein>
<comment type="caution">
    <text evidence="1">The sequence shown here is derived from an EMBL/GenBank/DDBJ whole genome shotgun (WGS) entry which is preliminary data.</text>
</comment>
<gene>
    <name evidence="1" type="primary">uvrA</name>
    <name evidence="1" type="ORF">BWY04_00570</name>
</gene>
<name>A0A1V5ZNL7_9BACT</name>
<evidence type="ECO:0000313" key="1">
    <source>
        <dbReference type="EMBL" id="OQB41860.1"/>
    </source>
</evidence>
<organism evidence="1">
    <name type="scientific">candidate division CPR1 bacterium ADurb.Bin160</name>
    <dbReference type="NCBI Taxonomy" id="1852826"/>
    <lineage>
        <taxon>Bacteria</taxon>
        <taxon>candidate division CPR1</taxon>
    </lineage>
</organism>
<sequence length="54" mass="6342">MTEIDDYMRLLFAKLGDSYCYSCGKEIKPSSVEAIMNEIKKDYTNKRIFLLKEV</sequence>